<evidence type="ECO:0000259" key="1">
    <source>
        <dbReference type="Pfam" id="PF16778"/>
    </source>
</evidence>
<reference evidence="2" key="1">
    <citation type="submission" date="2024-06" db="EMBL/GenBank/DDBJ databases">
        <authorList>
            <person name="Wu L."/>
        </authorList>
    </citation>
    <scope>NUCLEOTIDE SEQUENCE</scope>
    <source>
        <strain evidence="2">W17</strain>
    </source>
</reference>
<dbReference type="RefSeq" id="WP_350404358.1">
    <property type="nucleotide sequence ID" value="NZ_CP158490.1"/>
</dbReference>
<accession>A0AAU7WZ58</accession>
<evidence type="ECO:0000313" key="2">
    <source>
        <dbReference type="EMBL" id="XBY25740.1"/>
    </source>
</evidence>
<dbReference type="EMBL" id="CP158490">
    <property type="protein sequence ID" value="XBY25740.1"/>
    <property type="molecule type" value="Genomic_DNA"/>
</dbReference>
<protein>
    <submittedName>
        <fullName evidence="2">Phage tail assembly chaperone</fullName>
    </submittedName>
</protein>
<proteinExistence type="predicted"/>
<gene>
    <name evidence="2" type="ORF">ABCR88_07870</name>
</gene>
<feature type="domain" description="Phage tail assembly chaperone-like" evidence="1">
    <location>
        <begin position="67"/>
        <end position="134"/>
    </location>
</feature>
<sequence length="141" mass="15801">MFSSKSTRSFYDSTIHMSMPKDVVEIAAERHAELMAGQAAGLVIDWGKDGFPVLTEPPLPSAEDLAAVERAWRDQRLNETDGVVTRHRDELEDGVATTLTAEQYSQLQAYRRALRGWPESGEFPLIEHRPPAPEWLPSLTP</sequence>
<dbReference type="InterPro" id="IPR031893">
    <property type="entry name" value="Phage_tail_APC"/>
</dbReference>
<organism evidence="2">
    <name type="scientific">Pseudomonas sp. W17</name>
    <dbReference type="NCBI Taxonomy" id="3144407"/>
    <lineage>
        <taxon>Bacteria</taxon>
        <taxon>Pseudomonadati</taxon>
        <taxon>Pseudomonadota</taxon>
        <taxon>Gammaproteobacteria</taxon>
        <taxon>Pseudomonadales</taxon>
        <taxon>Pseudomonadaceae</taxon>
        <taxon>Pseudomonas</taxon>
    </lineage>
</organism>
<dbReference type="Pfam" id="PF16778">
    <property type="entry name" value="Phage_tail_APC"/>
    <property type="match status" value="1"/>
</dbReference>
<name>A0AAU7WZ58_9PSED</name>
<dbReference type="AlphaFoldDB" id="A0AAU7WZ58"/>